<accession>A0ABQ0FGQ3</accession>
<evidence type="ECO:0000259" key="8">
    <source>
        <dbReference type="Pfam" id="PF20520"/>
    </source>
</evidence>
<evidence type="ECO:0000256" key="5">
    <source>
        <dbReference type="ARBA" id="ARBA00023136"/>
    </source>
</evidence>
<dbReference type="Pfam" id="PF05827">
    <property type="entry name" value="VAS1_LD"/>
    <property type="match status" value="1"/>
</dbReference>
<protein>
    <submittedName>
        <fullName evidence="9">ATPase, H+-transporting, lysosomal accessory protein 1-like</fullName>
    </submittedName>
</protein>
<feature type="domain" description="V-type proton ATPase subunit S1 luminal" evidence="7">
    <location>
        <begin position="52"/>
        <end position="172"/>
    </location>
</feature>
<evidence type="ECO:0000256" key="1">
    <source>
        <dbReference type="ARBA" id="ARBA00004167"/>
    </source>
</evidence>
<dbReference type="Gene3D" id="2.40.160.110">
    <property type="match status" value="1"/>
</dbReference>
<dbReference type="Proteomes" id="UP001623349">
    <property type="component" value="Unassembled WGS sequence"/>
</dbReference>
<evidence type="ECO:0000256" key="2">
    <source>
        <dbReference type="ARBA" id="ARBA00009037"/>
    </source>
</evidence>
<comment type="subcellular location">
    <subcellularLocation>
        <location evidence="1">Membrane</location>
        <topology evidence="1">Single-pass membrane protein</topology>
    </subcellularLocation>
</comment>
<feature type="domain" description="V-type proton ATPase subunit S1/VOA1 transmembrane" evidence="8">
    <location>
        <begin position="188"/>
        <end position="223"/>
    </location>
</feature>
<evidence type="ECO:0000313" key="10">
    <source>
        <dbReference type="Proteomes" id="UP001623349"/>
    </source>
</evidence>
<keyword evidence="5 6" id="KW-0472">Membrane</keyword>
<reference evidence="9 10" key="1">
    <citation type="submission" date="2024-08" db="EMBL/GenBank/DDBJ databases">
        <title>The draft genome of Apodemus speciosus.</title>
        <authorList>
            <person name="Nabeshima K."/>
            <person name="Suzuki S."/>
            <person name="Onuma M."/>
        </authorList>
    </citation>
    <scope>NUCLEOTIDE SEQUENCE [LARGE SCALE GENOMIC DNA]</scope>
    <source>
        <strain evidence="9">IB14-021</strain>
    </source>
</reference>
<comment type="similarity">
    <text evidence="2">Belongs to the vacuolar ATPase subunit S1 family.</text>
</comment>
<sequence length="268" mass="29754">MTSLIPTKSEADLMKIDGNLSGSLDQILARKNVGSQASSSKEEVVRNGQKNSGEVKPVQNFTTIPIAQSATLSLKFGDAEGPKDIDIRFILTNYNKLASQSWFSLHRVEIIFNNSVQATFNATGIYALSTYSYRCQRVSSLRRNDALLLLSSSDDVTSPWEVTFIDFQIQGFSIMGAQFAQARDCSSSFSPAVLIGLAMSLILLLVLAYALHMLIYLRYLDRHYEFITSPAHFPSLRVPDTGEEKELLGSQGAECYELRSQQIGKIYI</sequence>
<evidence type="ECO:0000256" key="6">
    <source>
        <dbReference type="SAM" id="Phobius"/>
    </source>
</evidence>
<gene>
    <name evidence="9" type="ORF">APTSU1_001365400</name>
</gene>
<name>A0ABQ0FGQ3_APOSI</name>
<keyword evidence="10" id="KW-1185">Reference proteome</keyword>
<dbReference type="PANTHER" id="PTHR12471:SF3">
    <property type="entry name" value="ATPASE, H+ TRANSPORTING, LYSOSOMAL ACCESSORY PROTEIN 1-LIKE"/>
    <property type="match status" value="1"/>
</dbReference>
<dbReference type="PANTHER" id="PTHR12471">
    <property type="entry name" value="VACUOLAR ATP SYNTHASE SUBUNIT S1"/>
    <property type="match status" value="1"/>
</dbReference>
<evidence type="ECO:0000256" key="4">
    <source>
        <dbReference type="ARBA" id="ARBA00022989"/>
    </source>
</evidence>
<comment type="caution">
    <text evidence="9">The sequence shown here is derived from an EMBL/GenBank/DDBJ whole genome shotgun (WGS) entry which is preliminary data.</text>
</comment>
<dbReference type="Pfam" id="PF20520">
    <property type="entry name" value="Ac45-VOA1_TM"/>
    <property type="match status" value="1"/>
</dbReference>
<keyword evidence="4 6" id="KW-1133">Transmembrane helix</keyword>
<dbReference type="EMBL" id="BAAFST010000013">
    <property type="protein sequence ID" value="GAB1298418.1"/>
    <property type="molecule type" value="Genomic_DNA"/>
</dbReference>
<dbReference type="InterPro" id="IPR046755">
    <property type="entry name" value="VAS1_LD"/>
</dbReference>
<dbReference type="InterPro" id="IPR008388">
    <property type="entry name" value="Ac45_acc_su"/>
</dbReference>
<dbReference type="InterPro" id="IPR046756">
    <property type="entry name" value="VAS1/VOA1_TM"/>
</dbReference>
<evidence type="ECO:0000256" key="3">
    <source>
        <dbReference type="ARBA" id="ARBA00022692"/>
    </source>
</evidence>
<organism evidence="9 10">
    <name type="scientific">Apodemus speciosus</name>
    <name type="common">Large Japanese field mouse</name>
    <dbReference type="NCBI Taxonomy" id="105296"/>
    <lineage>
        <taxon>Eukaryota</taxon>
        <taxon>Metazoa</taxon>
        <taxon>Chordata</taxon>
        <taxon>Craniata</taxon>
        <taxon>Vertebrata</taxon>
        <taxon>Euteleostomi</taxon>
        <taxon>Mammalia</taxon>
        <taxon>Eutheria</taxon>
        <taxon>Euarchontoglires</taxon>
        <taxon>Glires</taxon>
        <taxon>Rodentia</taxon>
        <taxon>Myomorpha</taxon>
        <taxon>Muroidea</taxon>
        <taxon>Muridae</taxon>
        <taxon>Murinae</taxon>
        <taxon>Apodemus</taxon>
    </lineage>
</organism>
<evidence type="ECO:0000259" key="7">
    <source>
        <dbReference type="Pfam" id="PF05827"/>
    </source>
</evidence>
<evidence type="ECO:0000313" key="9">
    <source>
        <dbReference type="EMBL" id="GAB1298418.1"/>
    </source>
</evidence>
<feature type="transmembrane region" description="Helical" evidence="6">
    <location>
        <begin position="193"/>
        <end position="217"/>
    </location>
</feature>
<keyword evidence="3 6" id="KW-0812">Transmembrane</keyword>
<proteinExistence type="inferred from homology"/>